<dbReference type="AlphaFoldDB" id="A0A6C0BZ94"/>
<feature type="transmembrane region" description="Helical" evidence="1">
    <location>
        <begin position="20"/>
        <end position="38"/>
    </location>
</feature>
<dbReference type="InterPro" id="IPR002048">
    <property type="entry name" value="EF_hand_dom"/>
</dbReference>
<dbReference type="Gene3D" id="1.10.238.10">
    <property type="entry name" value="EF-hand"/>
    <property type="match status" value="1"/>
</dbReference>
<keyword evidence="1" id="KW-0472">Membrane</keyword>
<dbReference type="EMBL" id="MN739295">
    <property type="protein sequence ID" value="QHS97412.1"/>
    <property type="molecule type" value="Genomic_DNA"/>
</dbReference>
<name>A0A6C0BZ94_9ZZZZ</name>
<reference evidence="3" key="1">
    <citation type="journal article" date="2020" name="Nature">
        <title>Giant virus diversity and host interactions through global metagenomics.</title>
        <authorList>
            <person name="Schulz F."/>
            <person name="Roux S."/>
            <person name="Paez-Espino D."/>
            <person name="Jungbluth S."/>
            <person name="Walsh D.A."/>
            <person name="Denef V.J."/>
            <person name="McMahon K.D."/>
            <person name="Konstantinidis K.T."/>
            <person name="Eloe-Fadrosh E.A."/>
            <person name="Kyrpides N.C."/>
            <person name="Woyke T."/>
        </authorList>
    </citation>
    <scope>NUCLEOTIDE SEQUENCE</scope>
    <source>
        <strain evidence="3">GVMAG-M-3300020169-51</strain>
    </source>
</reference>
<organism evidence="3">
    <name type="scientific">viral metagenome</name>
    <dbReference type="NCBI Taxonomy" id="1070528"/>
    <lineage>
        <taxon>unclassified sequences</taxon>
        <taxon>metagenomes</taxon>
        <taxon>organismal metagenomes</taxon>
    </lineage>
</organism>
<feature type="transmembrane region" description="Helical" evidence="1">
    <location>
        <begin position="58"/>
        <end position="84"/>
    </location>
</feature>
<dbReference type="SUPFAM" id="SSF47473">
    <property type="entry name" value="EF-hand"/>
    <property type="match status" value="1"/>
</dbReference>
<dbReference type="PROSITE" id="PS50222">
    <property type="entry name" value="EF_HAND_2"/>
    <property type="match status" value="1"/>
</dbReference>
<evidence type="ECO:0000256" key="1">
    <source>
        <dbReference type="SAM" id="Phobius"/>
    </source>
</evidence>
<keyword evidence="1" id="KW-1133">Transmembrane helix</keyword>
<feature type="domain" description="EF-hand" evidence="2">
    <location>
        <begin position="97"/>
        <end position="132"/>
    </location>
</feature>
<dbReference type="InterPro" id="IPR018247">
    <property type="entry name" value="EF_Hand_1_Ca_BS"/>
</dbReference>
<accession>A0A6C0BZ94</accession>
<proteinExistence type="predicted"/>
<sequence length="148" mass="17235">MVVKSVFKKISSFNKYLSGNKFFAGFMFLMLNMGAKYATVDITKSQQQYIKKALFREILIFAIIWSGSRDLFVALSLTVVFMLFTDYLFNDTSSFCIIPRHMRKFEDLIDTDGDGKISEEEIQNAMKVLKRAKEKEQKRQKLRKGETL</sequence>
<evidence type="ECO:0000259" key="2">
    <source>
        <dbReference type="PROSITE" id="PS50222"/>
    </source>
</evidence>
<evidence type="ECO:0000313" key="3">
    <source>
        <dbReference type="EMBL" id="QHS97412.1"/>
    </source>
</evidence>
<dbReference type="InterPro" id="IPR011992">
    <property type="entry name" value="EF-hand-dom_pair"/>
</dbReference>
<dbReference type="PROSITE" id="PS00018">
    <property type="entry name" value="EF_HAND_1"/>
    <property type="match status" value="1"/>
</dbReference>
<keyword evidence="1" id="KW-0812">Transmembrane</keyword>
<dbReference type="GO" id="GO:0005509">
    <property type="term" value="F:calcium ion binding"/>
    <property type="evidence" value="ECO:0007669"/>
    <property type="project" value="InterPro"/>
</dbReference>
<protein>
    <recommendedName>
        <fullName evidence="2">EF-hand domain-containing protein</fullName>
    </recommendedName>
</protein>